<dbReference type="Gene3D" id="3.40.228.10">
    <property type="entry name" value="Dimethylsulfoxide Reductase, domain 2"/>
    <property type="match status" value="1"/>
</dbReference>
<keyword evidence="13" id="KW-0560">Oxidoreductase</keyword>
<dbReference type="Pfam" id="PF04879">
    <property type="entry name" value="Molybdop_Fe4S4"/>
    <property type="match status" value="1"/>
</dbReference>
<dbReference type="Gene3D" id="2.20.25.90">
    <property type="entry name" value="ADC-like domains"/>
    <property type="match status" value="1"/>
</dbReference>
<dbReference type="InterPro" id="IPR001041">
    <property type="entry name" value="2Fe-2S_ferredoxin-type"/>
</dbReference>
<dbReference type="InterPro" id="IPR017896">
    <property type="entry name" value="4Fe4S_Fe-S-bd"/>
</dbReference>
<dbReference type="FunFam" id="3.40.228.10:FF:000002">
    <property type="entry name" value="Formate dehydrogenase subunit alpha"/>
    <property type="match status" value="1"/>
</dbReference>
<dbReference type="SUPFAM" id="SSF50692">
    <property type="entry name" value="ADC-like"/>
    <property type="match status" value="1"/>
</dbReference>
<dbReference type="Gene3D" id="2.40.40.20">
    <property type="match status" value="1"/>
</dbReference>
<feature type="region of interest" description="Disordered" evidence="21">
    <location>
        <begin position="965"/>
        <end position="1010"/>
    </location>
</feature>
<evidence type="ECO:0000256" key="3">
    <source>
        <dbReference type="ARBA" id="ARBA00005404"/>
    </source>
</evidence>
<comment type="caution">
    <text evidence="26">The sequence shown here is derived from an EMBL/GenBank/DDBJ whole genome shotgun (WGS) entry which is preliminary data.</text>
</comment>
<keyword evidence="14" id="KW-0408">Iron</keyword>
<dbReference type="NCBIfam" id="TIGR01591">
    <property type="entry name" value="Fdh-alpha"/>
    <property type="match status" value="1"/>
</dbReference>
<feature type="domain" description="2Fe-2S ferredoxin-type" evidence="22">
    <location>
        <begin position="17"/>
        <end position="93"/>
    </location>
</feature>
<evidence type="ECO:0000256" key="10">
    <source>
        <dbReference type="ARBA" id="ARBA00022737"/>
    </source>
</evidence>
<dbReference type="GO" id="GO:0046872">
    <property type="term" value="F:metal ion binding"/>
    <property type="evidence" value="ECO:0007669"/>
    <property type="project" value="UniProtKB-KW"/>
</dbReference>
<evidence type="ECO:0000256" key="2">
    <source>
        <dbReference type="ARBA" id="ARBA00001966"/>
    </source>
</evidence>
<keyword evidence="7" id="KW-0001">2Fe-2S</keyword>
<dbReference type="GO" id="GO:1990204">
    <property type="term" value="C:oxidoreductase complex"/>
    <property type="evidence" value="ECO:0007669"/>
    <property type="project" value="UniProtKB-ARBA"/>
</dbReference>
<dbReference type="PROSITE" id="PS00198">
    <property type="entry name" value="4FE4S_FER_1"/>
    <property type="match status" value="1"/>
</dbReference>
<dbReference type="EMBL" id="AYKF01000068">
    <property type="protein sequence ID" value="ROO31874.1"/>
    <property type="molecule type" value="Genomic_DNA"/>
</dbReference>
<accession>A0A423Q151</accession>
<dbReference type="PROSITE" id="PS51379">
    <property type="entry name" value="4FE4S_FER_2"/>
    <property type="match status" value="2"/>
</dbReference>
<dbReference type="PANTHER" id="PTHR43105">
    <property type="entry name" value="RESPIRATORY NITRATE REDUCTASE"/>
    <property type="match status" value="1"/>
</dbReference>
<feature type="domain" description="4Fe-4S Mo/W bis-MGD-type" evidence="24">
    <location>
        <begin position="281"/>
        <end position="337"/>
    </location>
</feature>
<proteinExistence type="inferred from homology"/>
<protein>
    <recommendedName>
        <fullName evidence="20">nitrate reductase (cytochrome)</fullName>
        <ecNumber evidence="20">1.9.6.1</ecNumber>
    </recommendedName>
</protein>
<dbReference type="AlphaFoldDB" id="A0A423Q151"/>
<evidence type="ECO:0000256" key="5">
    <source>
        <dbReference type="ARBA" id="ARBA00022485"/>
    </source>
</evidence>
<keyword evidence="12" id="KW-0249">Electron transport</keyword>
<evidence type="ECO:0000256" key="17">
    <source>
        <dbReference type="ARBA" id="ARBA00034078"/>
    </source>
</evidence>
<comment type="function">
    <text evidence="19">Catalytic subunit of the periplasmic nitrate reductase complex NapAB. Receives electrons from NapB and catalyzes the reduction of nitrate to nitrite.</text>
</comment>
<dbReference type="InterPro" id="IPR006656">
    <property type="entry name" value="Mopterin_OxRdtase"/>
</dbReference>
<dbReference type="PANTHER" id="PTHR43105:SF14">
    <property type="entry name" value="FORMATE DEHYDROGENASE H"/>
    <property type="match status" value="1"/>
</dbReference>
<evidence type="ECO:0000256" key="15">
    <source>
        <dbReference type="ARBA" id="ARBA00023014"/>
    </source>
</evidence>
<evidence type="ECO:0000256" key="14">
    <source>
        <dbReference type="ARBA" id="ARBA00023004"/>
    </source>
</evidence>
<evidence type="ECO:0000256" key="12">
    <source>
        <dbReference type="ARBA" id="ARBA00022982"/>
    </source>
</evidence>
<dbReference type="PROSITE" id="PS51085">
    <property type="entry name" value="2FE2S_FER_2"/>
    <property type="match status" value="1"/>
</dbReference>
<comment type="catalytic activity">
    <reaction evidence="18">
        <text>2 Fe(II)-[cytochrome] + nitrate + 2 H(+) = 2 Fe(III)-[cytochrome] + nitrite + H2O</text>
        <dbReference type="Rhea" id="RHEA:12909"/>
        <dbReference type="Rhea" id="RHEA-COMP:11777"/>
        <dbReference type="Rhea" id="RHEA-COMP:11778"/>
        <dbReference type="ChEBI" id="CHEBI:15377"/>
        <dbReference type="ChEBI" id="CHEBI:15378"/>
        <dbReference type="ChEBI" id="CHEBI:16301"/>
        <dbReference type="ChEBI" id="CHEBI:17632"/>
        <dbReference type="ChEBI" id="CHEBI:29033"/>
        <dbReference type="ChEBI" id="CHEBI:29034"/>
        <dbReference type="EC" id="1.9.6.1"/>
    </reaction>
</comment>
<reference evidence="26 27" key="1">
    <citation type="submission" date="2013-10" db="EMBL/GenBank/DDBJ databases">
        <title>Salinisphaera halophila YIM 95161 Genome Sequencing.</title>
        <authorList>
            <person name="Lai Q."/>
            <person name="Li C."/>
            <person name="Shao Z."/>
        </authorList>
    </citation>
    <scope>NUCLEOTIDE SEQUENCE [LARGE SCALE GENOMIC DNA]</scope>
    <source>
        <strain evidence="26 27">YIM 95161</strain>
    </source>
</reference>
<evidence type="ECO:0000256" key="6">
    <source>
        <dbReference type="ARBA" id="ARBA00022505"/>
    </source>
</evidence>
<keyword evidence="10" id="KW-0677">Repeat</keyword>
<evidence type="ECO:0000256" key="9">
    <source>
        <dbReference type="ARBA" id="ARBA00022729"/>
    </source>
</evidence>
<dbReference type="SMART" id="SM00929">
    <property type="entry name" value="NADH-G_4Fe-4S_3"/>
    <property type="match status" value="1"/>
</dbReference>
<evidence type="ECO:0000259" key="25">
    <source>
        <dbReference type="PROSITE" id="PS51839"/>
    </source>
</evidence>
<dbReference type="Pfam" id="PF00384">
    <property type="entry name" value="Molybdopterin"/>
    <property type="match status" value="1"/>
</dbReference>
<dbReference type="CDD" id="cd02753">
    <property type="entry name" value="MopB_Formate-Dh-H"/>
    <property type="match status" value="1"/>
</dbReference>
<evidence type="ECO:0000259" key="23">
    <source>
        <dbReference type="PROSITE" id="PS51379"/>
    </source>
</evidence>
<evidence type="ECO:0000259" key="24">
    <source>
        <dbReference type="PROSITE" id="PS51669"/>
    </source>
</evidence>
<dbReference type="EC" id="1.9.6.1" evidence="20"/>
<keyword evidence="8" id="KW-0479">Metal-binding</keyword>
<dbReference type="FunFam" id="2.40.40.20:FF:000005">
    <property type="entry name" value="Periplasmic nitrate reductase"/>
    <property type="match status" value="1"/>
</dbReference>
<dbReference type="GO" id="GO:0051537">
    <property type="term" value="F:2 iron, 2 sulfur cluster binding"/>
    <property type="evidence" value="ECO:0007669"/>
    <property type="project" value="UniProtKB-KW"/>
</dbReference>
<evidence type="ECO:0000256" key="4">
    <source>
        <dbReference type="ARBA" id="ARBA00007023"/>
    </source>
</evidence>
<evidence type="ECO:0000256" key="16">
    <source>
        <dbReference type="ARBA" id="ARBA00023063"/>
    </source>
</evidence>
<dbReference type="GO" id="GO:0008863">
    <property type="term" value="F:formate dehydrogenase (NAD+) activity"/>
    <property type="evidence" value="ECO:0007669"/>
    <property type="project" value="InterPro"/>
</dbReference>
<gene>
    <name evidence="26" type="ORF">SAHL_06140</name>
</gene>
<evidence type="ECO:0000256" key="21">
    <source>
        <dbReference type="SAM" id="MobiDB-lite"/>
    </source>
</evidence>
<dbReference type="FunFam" id="3.30.70.20:FF:000032">
    <property type="entry name" value="Formate dehydrogenase, alpha subunit"/>
    <property type="match status" value="1"/>
</dbReference>
<feature type="domain" description="4Fe-4S His(Cys)3-ligated-type" evidence="25">
    <location>
        <begin position="93"/>
        <end position="133"/>
    </location>
</feature>
<dbReference type="GO" id="GO:0003954">
    <property type="term" value="F:NADH dehydrogenase activity"/>
    <property type="evidence" value="ECO:0007669"/>
    <property type="project" value="TreeGrafter"/>
</dbReference>
<dbReference type="InterPro" id="IPR017900">
    <property type="entry name" value="4Fe4S_Fe_S_CS"/>
</dbReference>
<dbReference type="Proteomes" id="UP000285123">
    <property type="component" value="Unassembled WGS sequence"/>
</dbReference>
<dbReference type="InterPro" id="IPR006478">
    <property type="entry name" value="Formate_DH_asu"/>
</dbReference>
<keyword evidence="15" id="KW-0411">Iron-sulfur</keyword>
<sequence>MAQTSGNQETQMDDVAERIEITVDGRAVEVETGQLLPDALEAAGLYLPHLCYHPSLGPLQTCDTCFVEVDGNLVRGCGVTVKPGLEVGLDTDTAERARREGIDRVVSNHDLYCSVCDNNNGNCDVHNTVRDMQVPGQRYEFRGKPYEKDYSNPFYIYDPDQCILCGRCVEACQNLQVNETLSIDWDRDRPRVIWDDDVAIEDSSCVSCGHCVTVCPCNALMEKTAIGRMGPMTALSPQSLSGYRELGRAAIDLVKTAEHTTGFGPIFAVSEVDAAMRETELKRTKTVCTYCGVGCSFEMWTRGRELLKVQPQPEAPANGVSTCIKGKFGWGHINSEHRLTKPLIRDNGAFREAEWDEAYALIARRFGEIRGESGPDSLAFIASSKCTNEEAYLMQKLARAVIGTNNIDNCSRYCQAPATESLWRTVGFGADTGSIADLEAAELLLIVGSNTAESHPVIATRMKRAAKLHGQKHIVADLRVNEMAERADLHIRPEPGTDLIWLNAVAKYILDNGHADMDFINDHVDCFEDYRDSLAKFTFEFAAERTGLSQDELQAIADNIIAAKTVCGVWAMGVTQHTMGADTATALCNLLVLTGNVERFGTGGYPMRGHNNVQGTSDFGCMPDRLPGYDFITDDGIRRQYEQAWGVDLTTRKGLNNHEMVNTIHDGDLRSLYVIGEDMGIVDSDALHVQSAFEKLDFFVVQDIFFTRTCEFADVVLPASPSVEKEGTFTNTERRIQRLYEVFPPLGDSRPDWRIITELANALGADWRYDHPSEIMAESTSLCDLMSGVTYERLAGFGSQQWPVREKGASGAERLYNDSTFHFKDGNARFHPVDWTEPTDQVDAEYDLHLNNGRLLEHFHEGNLTDETPGIVFKISQAFVEVSPDLAAERGVQPGSIVRLVSRRGAIKVAVEVTDRVSGHQLYMPMHGRANSEAINVLTSFEADKDTDTPAYKELAVRMEVLSADGTPPLKANNQRNQPRHPTSGVEVGRKWDRDDYRRPPKPRPTGSGL</sequence>
<dbReference type="SMART" id="SM00926">
    <property type="entry name" value="Molybdop_Fe4S4"/>
    <property type="match status" value="1"/>
</dbReference>
<dbReference type="GO" id="GO:0051539">
    <property type="term" value="F:4 iron, 4 sulfur cluster binding"/>
    <property type="evidence" value="ECO:0007669"/>
    <property type="project" value="UniProtKB-KW"/>
</dbReference>
<dbReference type="InterPro" id="IPR009010">
    <property type="entry name" value="Asp_de-COase-like_dom_sf"/>
</dbReference>
<evidence type="ECO:0000256" key="20">
    <source>
        <dbReference type="ARBA" id="ARBA00067026"/>
    </source>
</evidence>
<comment type="cofactor">
    <cofactor evidence="17">
        <name>[2Fe-2S] cluster</name>
        <dbReference type="ChEBI" id="CHEBI:190135"/>
    </cofactor>
</comment>
<dbReference type="Pfam" id="PF13510">
    <property type="entry name" value="Fer2_4"/>
    <property type="match status" value="1"/>
</dbReference>
<dbReference type="PIRSF" id="PIRSF036643">
    <property type="entry name" value="FDH_alpha"/>
    <property type="match status" value="1"/>
</dbReference>
<keyword evidence="11" id="KW-0574">Periplasm</keyword>
<evidence type="ECO:0000256" key="11">
    <source>
        <dbReference type="ARBA" id="ARBA00022764"/>
    </source>
</evidence>
<dbReference type="InterPro" id="IPR050123">
    <property type="entry name" value="Prok_molybdopt-oxidoreductase"/>
</dbReference>
<dbReference type="CDD" id="cd00207">
    <property type="entry name" value="fer2"/>
    <property type="match status" value="1"/>
</dbReference>
<evidence type="ECO:0000256" key="19">
    <source>
        <dbReference type="ARBA" id="ARBA00055000"/>
    </source>
</evidence>
<dbReference type="GO" id="GO:0050140">
    <property type="term" value="F:nitrate reductase (cytochrome) activity"/>
    <property type="evidence" value="ECO:0007669"/>
    <property type="project" value="UniProtKB-EC"/>
</dbReference>
<evidence type="ECO:0000259" key="22">
    <source>
        <dbReference type="PROSITE" id="PS51085"/>
    </source>
</evidence>
<dbReference type="RefSeq" id="WP_245968412.1">
    <property type="nucleotide sequence ID" value="NZ_AYKF01000068.1"/>
</dbReference>
<dbReference type="GO" id="GO:0043546">
    <property type="term" value="F:molybdopterin cofactor binding"/>
    <property type="evidence" value="ECO:0007669"/>
    <property type="project" value="InterPro"/>
</dbReference>
<feature type="domain" description="4Fe-4S ferredoxin-type" evidence="23">
    <location>
        <begin position="153"/>
        <end position="180"/>
    </location>
</feature>
<dbReference type="SUPFAM" id="SSF53706">
    <property type="entry name" value="Formate dehydrogenase/DMSO reductase, domains 1-3"/>
    <property type="match status" value="1"/>
</dbReference>
<keyword evidence="9" id="KW-0732">Signal</keyword>
<keyword evidence="6" id="KW-0500">Molybdenum</keyword>
<dbReference type="InterPro" id="IPR041924">
    <property type="entry name" value="Formate_Dh-H_N"/>
</dbReference>
<dbReference type="GO" id="GO:0015942">
    <property type="term" value="P:formate metabolic process"/>
    <property type="evidence" value="ECO:0007669"/>
    <property type="project" value="InterPro"/>
</dbReference>
<comment type="similarity">
    <text evidence="4">In the C-terminal section; belongs to the prokaryotic molybdopterin-containing oxidoreductase family.</text>
</comment>
<feature type="compositionally biased region" description="Basic and acidic residues" evidence="21">
    <location>
        <begin position="988"/>
        <end position="999"/>
    </location>
</feature>
<dbReference type="GO" id="GO:0016020">
    <property type="term" value="C:membrane"/>
    <property type="evidence" value="ECO:0007669"/>
    <property type="project" value="TreeGrafter"/>
</dbReference>
<feature type="domain" description="4Fe-4S ferredoxin-type" evidence="23">
    <location>
        <begin position="196"/>
        <end position="225"/>
    </location>
</feature>
<dbReference type="GO" id="GO:0042128">
    <property type="term" value="P:nitrate assimilation"/>
    <property type="evidence" value="ECO:0007669"/>
    <property type="project" value="UniProtKB-KW"/>
</dbReference>
<dbReference type="FunFam" id="3.10.20.740:FF:000003">
    <property type="entry name" value="Formate dehydrogenase subunit alpha"/>
    <property type="match status" value="1"/>
</dbReference>
<dbReference type="Pfam" id="PF10588">
    <property type="entry name" value="NADH-G_4Fe-4S_3"/>
    <property type="match status" value="1"/>
</dbReference>
<evidence type="ECO:0000256" key="8">
    <source>
        <dbReference type="ARBA" id="ARBA00022723"/>
    </source>
</evidence>
<dbReference type="PROSITE" id="PS51839">
    <property type="entry name" value="4FE4S_HC3"/>
    <property type="match status" value="1"/>
</dbReference>
<feature type="compositionally biased region" description="Polar residues" evidence="21">
    <location>
        <begin position="972"/>
        <end position="981"/>
    </location>
</feature>
<dbReference type="FunFam" id="2.20.25.90:FF:000001">
    <property type="entry name" value="Formate dehydrogenase subunit alpha"/>
    <property type="match status" value="1"/>
</dbReference>
<dbReference type="Gene3D" id="3.40.50.740">
    <property type="match status" value="1"/>
</dbReference>
<evidence type="ECO:0000313" key="26">
    <source>
        <dbReference type="EMBL" id="ROO31874.1"/>
    </source>
</evidence>
<comment type="similarity">
    <text evidence="3">Belongs to the complex I 75 kDa subunit family.</text>
</comment>
<comment type="cofactor">
    <cofactor evidence="2">
        <name>[4Fe-4S] cluster</name>
        <dbReference type="ChEBI" id="CHEBI:49883"/>
    </cofactor>
</comment>
<evidence type="ECO:0000256" key="13">
    <source>
        <dbReference type="ARBA" id="ARBA00023002"/>
    </source>
</evidence>
<keyword evidence="5" id="KW-0004">4Fe-4S</keyword>
<dbReference type="InterPro" id="IPR006963">
    <property type="entry name" value="Mopterin_OxRdtase_4Fe-4S_dom"/>
</dbReference>
<dbReference type="InterPro" id="IPR036010">
    <property type="entry name" value="2Fe-2S_ferredoxin-like_sf"/>
</dbReference>
<dbReference type="PROSITE" id="PS51669">
    <property type="entry name" value="4FE4S_MOW_BIS_MGD"/>
    <property type="match status" value="1"/>
</dbReference>
<dbReference type="SUPFAM" id="SSF54862">
    <property type="entry name" value="4Fe-4S ferredoxins"/>
    <property type="match status" value="1"/>
</dbReference>
<evidence type="ECO:0000256" key="18">
    <source>
        <dbReference type="ARBA" id="ARBA00052176"/>
    </source>
</evidence>
<dbReference type="GO" id="GO:0022904">
    <property type="term" value="P:respiratory electron transport chain"/>
    <property type="evidence" value="ECO:0007669"/>
    <property type="project" value="TreeGrafter"/>
</dbReference>
<dbReference type="InterPro" id="IPR019574">
    <property type="entry name" value="NADH_UbQ_OxRdtase_Gsu_4Fe4S-bd"/>
</dbReference>
<name>A0A423Q151_9GAMM</name>
<dbReference type="Pfam" id="PF01568">
    <property type="entry name" value="Molydop_binding"/>
    <property type="match status" value="1"/>
</dbReference>
<evidence type="ECO:0000256" key="7">
    <source>
        <dbReference type="ARBA" id="ARBA00022714"/>
    </source>
</evidence>
<dbReference type="Gene3D" id="3.10.20.740">
    <property type="match status" value="1"/>
</dbReference>
<evidence type="ECO:0000256" key="1">
    <source>
        <dbReference type="ARBA" id="ARBA00001942"/>
    </source>
</evidence>
<organism evidence="26 27">
    <name type="scientific">Salinisphaera orenii YIM 95161</name>
    <dbReference type="NCBI Taxonomy" id="1051139"/>
    <lineage>
        <taxon>Bacteria</taxon>
        <taxon>Pseudomonadati</taxon>
        <taxon>Pseudomonadota</taxon>
        <taxon>Gammaproteobacteria</taxon>
        <taxon>Salinisphaerales</taxon>
        <taxon>Salinisphaeraceae</taxon>
        <taxon>Salinisphaera</taxon>
    </lineage>
</organism>
<dbReference type="Gene3D" id="3.30.70.20">
    <property type="match status" value="1"/>
</dbReference>
<dbReference type="InterPro" id="IPR006657">
    <property type="entry name" value="MoPterin_dinucl-bd_dom"/>
</dbReference>
<comment type="cofactor">
    <cofactor evidence="1">
        <name>Mo-bis(molybdopterin guanine dinucleotide)</name>
        <dbReference type="ChEBI" id="CHEBI:60539"/>
    </cofactor>
</comment>
<evidence type="ECO:0000313" key="27">
    <source>
        <dbReference type="Proteomes" id="UP000285123"/>
    </source>
</evidence>
<keyword evidence="12" id="KW-0813">Transport</keyword>
<dbReference type="SUPFAM" id="SSF54292">
    <property type="entry name" value="2Fe-2S ferredoxin-like"/>
    <property type="match status" value="1"/>
</dbReference>
<keyword evidence="16" id="KW-0534">Nitrate assimilation</keyword>
<dbReference type="Pfam" id="PF12838">
    <property type="entry name" value="Fer4_7"/>
    <property type="match status" value="1"/>
</dbReference>